<dbReference type="InterPro" id="IPR013083">
    <property type="entry name" value="Znf_RING/FYVE/PHD"/>
</dbReference>
<gene>
    <name evidence="15" type="ORF">M569_10194</name>
</gene>
<dbReference type="Proteomes" id="UP000015453">
    <property type="component" value="Unassembled WGS sequence"/>
</dbReference>
<dbReference type="AlphaFoldDB" id="S8DX95"/>
<name>S8DX95_9LAMI</name>
<dbReference type="Pfam" id="PF01485">
    <property type="entry name" value="IBR"/>
    <property type="match status" value="1"/>
</dbReference>
<dbReference type="Pfam" id="PF22191">
    <property type="entry name" value="IBR_1"/>
    <property type="match status" value="1"/>
</dbReference>
<reference evidence="15 16" key="1">
    <citation type="journal article" date="2013" name="BMC Genomics">
        <title>The miniature genome of a carnivorous plant Genlisea aurea contains a low number of genes and short non-coding sequences.</title>
        <authorList>
            <person name="Leushkin E.V."/>
            <person name="Sutormin R.A."/>
            <person name="Nabieva E.R."/>
            <person name="Penin A.A."/>
            <person name="Kondrashov A.S."/>
            <person name="Logacheva M.D."/>
        </authorList>
    </citation>
    <scope>NUCLEOTIDE SEQUENCE [LARGE SCALE GENOMIC DNA]</scope>
</reference>
<dbReference type="InterPro" id="IPR001841">
    <property type="entry name" value="Znf_RING"/>
</dbReference>
<dbReference type="UniPathway" id="UPA00143"/>
<dbReference type="Pfam" id="PF00097">
    <property type="entry name" value="zf-C3HC4"/>
    <property type="match status" value="1"/>
</dbReference>
<dbReference type="GO" id="GO:0016567">
    <property type="term" value="P:protein ubiquitination"/>
    <property type="evidence" value="ECO:0007669"/>
    <property type="project" value="UniProtKB-UniPathway"/>
</dbReference>
<keyword evidence="10" id="KW-0833">Ubl conjugation pathway</keyword>
<keyword evidence="9 12" id="KW-0863">Zinc-finger</keyword>
<dbReference type="OrthoDB" id="10009520at2759"/>
<dbReference type="FunFam" id="3.30.40.10:FF:000230">
    <property type="entry name" value="RBR-type E3 ubiquitin transferase"/>
    <property type="match status" value="1"/>
</dbReference>
<dbReference type="Gene3D" id="3.30.40.10">
    <property type="entry name" value="Zinc/RING finger domain, C3HC4 (zinc finger)"/>
    <property type="match status" value="1"/>
</dbReference>
<comment type="caution">
    <text evidence="15">The sequence shown here is derived from an EMBL/GenBank/DDBJ whole genome shotgun (WGS) entry which is preliminary data.</text>
</comment>
<comment type="function">
    <text evidence="3">Might act as an E3 ubiquitin-protein ligase, or as part of E3 complex, which accepts ubiquitin from specific E2 ubiquitin-conjugating enzymes and then transfers it to substrates.</text>
</comment>
<keyword evidence="11" id="KW-0862">Zinc</keyword>
<feature type="domain" description="RING-type" evidence="13">
    <location>
        <begin position="6"/>
        <end position="56"/>
    </location>
</feature>
<keyword evidence="8" id="KW-0677">Repeat</keyword>
<keyword evidence="16" id="KW-1185">Reference proteome</keyword>
<dbReference type="CDD" id="cd22582">
    <property type="entry name" value="BRcat_RBR_unk"/>
    <property type="match status" value="1"/>
</dbReference>
<comment type="similarity">
    <text evidence="4">Belongs to the RBR family. Ariadne subfamily.</text>
</comment>
<evidence type="ECO:0000256" key="5">
    <source>
        <dbReference type="ARBA" id="ARBA00012251"/>
    </source>
</evidence>
<evidence type="ECO:0000256" key="4">
    <source>
        <dbReference type="ARBA" id="ARBA00005884"/>
    </source>
</evidence>
<dbReference type="EC" id="2.3.2.31" evidence="5"/>
<evidence type="ECO:0000256" key="7">
    <source>
        <dbReference type="ARBA" id="ARBA00022723"/>
    </source>
</evidence>
<evidence type="ECO:0000256" key="6">
    <source>
        <dbReference type="ARBA" id="ARBA00022679"/>
    </source>
</evidence>
<evidence type="ECO:0000259" key="14">
    <source>
        <dbReference type="PROSITE" id="PS51873"/>
    </source>
</evidence>
<feature type="domain" description="RING-type" evidence="14">
    <location>
        <begin position="2"/>
        <end position="206"/>
    </location>
</feature>
<dbReference type="SMART" id="SM00647">
    <property type="entry name" value="IBR"/>
    <property type="match status" value="2"/>
</dbReference>
<dbReference type="InterPro" id="IPR002867">
    <property type="entry name" value="IBR_dom"/>
</dbReference>
<comment type="catalytic activity">
    <reaction evidence="1">
        <text>[E2 ubiquitin-conjugating enzyme]-S-ubiquitinyl-L-cysteine + [acceptor protein]-L-lysine = [E2 ubiquitin-conjugating enzyme]-L-cysteine + [acceptor protein]-N(6)-ubiquitinyl-L-lysine.</text>
        <dbReference type="EC" id="2.3.2.31"/>
    </reaction>
</comment>
<evidence type="ECO:0000313" key="16">
    <source>
        <dbReference type="Proteomes" id="UP000015453"/>
    </source>
</evidence>
<evidence type="ECO:0000256" key="8">
    <source>
        <dbReference type="ARBA" id="ARBA00022737"/>
    </source>
</evidence>
<accession>S8DX95</accession>
<evidence type="ECO:0000256" key="3">
    <source>
        <dbReference type="ARBA" id="ARBA00003976"/>
    </source>
</evidence>
<dbReference type="CDD" id="cd22584">
    <property type="entry name" value="Rcat_RBR_unk"/>
    <property type="match status" value="1"/>
</dbReference>
<dbReference type="InterPro" id="IPR017907">
    <property type="entry name" value="Znf_RING_CS"/>
</dbReference>
<dbReference type="InterPro" id="IPR031127">
    <property type="entry name" value="E3_UB_ligase_RBR"/>
</dbReference>
<evidence type="ECO:0000256" key="12">
    <source>
        <dbReference type="PROSITE-ProRule" id="PRU00175"/>
    </source>
</evidence>
<dbReference type="GO" id="GO:0061630">
    <property type="term" value="F:ubiquitin protein ligase activity"/>
    <property type="evidence" value="ECO:0007669"/>
    <property type="project" value="UniProtKB-EC"/>
</dbReference>
<evidence type="ECO:0000256" key="1">
    <source>
        <dbReference type="ARBA" id="ARBA00001798"/>
    </source>
</evidence>
<protein>
    <recommendedName>
        <fullName evidence="5">RBR-type E3 ubiquitin transferase</fullName>
        <ecNumber evidence="5">2.3.2.31</ecNumber>
    </recommendedName>
</protein>
<keyword evidence="6" id="KW-0808">Transferase</keyword>
<evidence type="ECO:0000259" key="13">
    <source>
        <dbReference type="PROSITE" id="PS50089"/>
    </source>
</evidence>
<proteinExistence type="inferred from homology"/>
<keyword evidence="7" id="KW-0479">Metal-binding</keyword>
<evidence type="ECO:0000313" key="15">
    <source>
        <dbReference type="EMBL" id="EPS64587.1"/>
    </source>
</evidence>
<feature type="non-terminal residue" evidence="15">
    <location>
        <position position="1"/>
    </location>
</feature>
<sequence length="206" mass="23162">SPVSLCDICAETKRADVFFSVPNCRHRFCNDCIAKHVAVSIQKTAVDAGARVFPCPGGDCRGVLDIESCMGFLPGEVAIRWGDAICRSMISDSQRFYCPYKDCSGLLLNDDPTSDAIRESECPFCRRLFCAKCRVPWHAGVDCGGESRLQPEKVDALFHELAMEKKWQRCPRCKFFVEKNQGCLHMTCRCGYEFCYACGKTWKTAH</sequence>
<dbReference type="PROSITE" id="PS00518">
    <property type="entry name" value="ZF_RING_1"/>
    <property type="match status" value="1"/>
</dbReference>
<evidence type="ECO:0000256" key="2">
    <source>
        <dbReference type="ARBA" id="ARBA00001947"/>
    </source>
</evidence>
<comment type="cofactor">
    <cofactor evidence="2">
        <name>Zn(2+)</name>
        <dbReference type="ChEBI" id="CHEBI:29105"/>
    </cofactor>
</comment>
<evidence type="ECO:0000256" key="9">
    <source>
        <dbReference type="ARBA" id="ARBA00022771"/>
    </source>
</evidence>
<dbReference type="PROSITE" id="PS51873">
    <property type="entry name" value="TRIAD"/>
    <property type="match status" value="1"/>
</dbReference>
<feature type="non-terminal residue" evidence="15">
    <location>
        <position position="206"/>
    </location>
</feature>
<dbReference type="GO" id="GO:0008270">
    <property type="term" value="F:zinc ion binding"/>
    <property type="evidence" value="ECO:0007669"/>
    <property type="project" value="UniProtKB-KW"/>
</dbReference>
<dbReference type="PANTHER" id="PTHR11685">
    <property type="entry name" value="RBR FAMILY RING FINGER AND IBR DOMAIN-CONTAINING"/>
    <property type="match status" value="1"/>
</dbReference>
<dbReference type="InterPro" id="IPR018957">
    <property type="entry name" value="Znf_C3HC4_RING-type"/>
</dbReference>
<dbReference type="SUPFAM" id="SSF57850">
    <property type="entry name" value="RING/U-box"/>
    <property type="match status" value="3"/>
</dbReference>
<dbReference type="Gene3D" id="1.20.120.1750">
    <property type="match status" value="1"/>
</dbReference>
<organism evidence="15 16">
    <name type="scientific">Genlisea aurea</name>
    <dbReference type="NCBI Taxonomy" id="192259"/>
    <lineage>
        <taxon>Eukaryota</taxon>
        <taxon>Viridiplantae</taxon>
        <taxon>Streptophyta</taxon>
        <taxon>Embryophyta</taxon>
        <taxon>Tracheophyta</taxon>
        <taxon>Spermatophyta</taxon>
        <taxon>Magnoliopsida</taxon>
        <taxon>eudicotyledons</taxon>
        <taxon>Gunneridae</taxon>
        <taxon>Pentapetalae</taxon>
        <taxon>asterids</taxon>
        <taxon>lamiids</taxon>
        <taxon>Lamiales</taxon>
        <taxon>Lentibulariaceae</taxon>
        <taxon>Genlisea</taxon>
    </lineage>
</organism>
<dbReference type="PROSITE" id="PS50089">
    <property type="entry name" value="ZF_RING_2"/>
    <property type="match status" value="1"/>
</dbReference>
<dbReference type="InterPro" id="IPR044066">
    <property type="entry name" value="TRIAD_supradom"/>
</dbReference>
<evidence type="ECO:0000256" key="11">
    <source>
        <dbReference type="ARBA" id="ARBA00022833"/>
    </source>
</evidence>
<dbReference type="EMBL" id="AUSU01004724">
    <property type="protein sequence ID" value="EPS64587.1"/>
    <property type="molecule type" value="Genomic_DNA"/>
</dbReference>
<evidence type="ECO:0000256" key="10">
    <source>
        <dbReference type="ARBA" id="ARBA00022786"/>
    </source>
</evidence>